<dbReference type="EMBL" id="JAULSN010000003">
    <property type="protein sequence ID" value="KAK3375676.1"/>
    <property type="molecule type" value="Genomic_DNA"/>
</dbReference>
<reference evidence="2" key="2">
    <citation type="submission" date="2023-06" db="EMBL/GenBank/DDBJ databases">
        <authorList>
            <consortium name="Lawrence Berkeley National Laboratory"/>
            <person name="Haridas S."/>
            <person name="Hensen N."/>
            <person name="Bonometti L."/>
            <person name="Westerberg I."/>
            <person name="Brannstrom I.O."/>
            <person name="Guillou S."/>
            <person name="Cros-Aarteil S."/>
            <person name="Calhoun S."/>
            <person name="Kuo A."/>
            <person name="Mondo S."/>
            <person name="Pangilinan J."/>
            <person name="Riley R."/>
            <person name="Labutti K."/>
            <person name="Andreopoulos B."/>
            <person name="Lipzen A."/>
            <person name="Chen C."/>
            <person name="Yanf M."/>
            <person name="Daum C."/>
            <person name="Ng V."/>
            <person name="Clum A."/>
            <person name="Steindorff A."/>
            <person name="Ohm R."/>
            <person name="Martin F."/>
            <person name="Silar P."/>
            <person name="Natvig D."/>
            <person name="Lalanne C."/>
            <person name="Gautier V."/>
            <person name="Ament-Velasquez S.L."/>
            <person name="Kruys A."/>
            <person name="Hutchinson M.I."/>
            <person name="Powell A.J."/>
            <person name="Barry K."/>
            <person name="Miller A.N."/>
            <person name="Grigoriev I.V."/>
            <person name="Debuchy R."/>
            <person name="Gladieux P."/>
            <person name="Thoren M.H."/>
            <person name="Johannesson H."/>
        </authorList>
    </citation>
    <scope>NUCLEOTIDE SEQUENCE</scope>
    <source>
        <strain evidence="2">CBS 958.72</strain>
    </source>
</reference>
<comment type="caution">
    <text evidence="2">The sequence shown here is derived from an EMBL/GenBank/DDBJ whole genome shotgun (WGS) entry which is preliminary data.</text>
</comment>
<reference evidence="2" key="1">
    <citation type="journal article" date="2023" name="Mol. Phylogenet. Evol.">
        <title>Genome-scale phylogeny and comparative genomics of the fungal order Sordariales.</title>
        <authorList>
            <person name="Hensen N."/>
            <person name="Bonometti L."/>
            <person name="Westerberg I."/>
            <person name="Brannstrom I.O."/>
            <person name="Guillou S."/>
            <person name="Cros-Aarteil S."/>
            <person name="Calhoun S."/>
            <person name="Haridas S."/>
            <person name="Kuo A."/>
            <person name="Mondo S."/>
            <person name="Pangilinan J."/>
            <person name="Riley R."/>
            <person name="LaButti K."/>
            <person name="Andreopoulos B."/>
            <person name="Lipzen A."/>
            <person name="Chen C."/>
            <person name="Yan M."/>
            <person name="Daum C."/>
            <person name="Ng V."/>
            <person name="Clum A."/>
            <person name="Steindorff A."/>
            <person name="Ohm R.A."/>
            <person name="Martin F."/>
            <person name="Silar P."/>
            <person name="Natvig D.O."/>
            <person name="Lalanne C."/>
            <person name="Gautier V."/>
            <person name="Ament-Velasquez S.L."/>
            <person name="Kruys A."/>
            <person name="Hutchinson M.I."/>
            <person name="Powell A.J."/>
            <person name="Barry K."/>
            <person name="Miller A.N."/>
            <person name="Grigoriev I.V."/>
            <person name="Debuchy R."/>
            <person name="Gladieux P."/>
            <person name="Hiltunen Thoren M."/>
            <person name="Johannesson H."/>
        </authorList>
    </citation>
    <scope>NUCLEOTIDE SEQUENCE</scope>
    <source>
        <strain evidence="2">CBS 958.72</strain>
    </source>
</reference>
<dbReference type="AlphaFoldDB" id="A0AAE0KGR7"/>
<organism evidence="2 3">
    <name type="scientific">Lasiosphaeria ovina</name>
    <dbReference type="NCBI Taxonomy" id="92902"/>
    <lineage>
        <taxon>Eukaryota</taxon>
        <taxon>Fungi</taxon>
        <taxon>Dikarya</taxon>
        <taxon>Ascomycota</taxon>
        <taxon>Pezizomycotina</taxon>
        <taxon>Sordariomycetes</taxon>
        <taxon>Sordariomycetidae</taxon>
        <taxon>Sordariales</taxon>
        <taxon>Lasiosphaeriaceae</taxon>
        <taxon>Lasiosphaeria</taxon>
    </lineage>
</organism>
<proteinExistence type="predicted"/>
<feature type="compositionally biased region" description="Basic and acidic residues" evidence="1">
    <location>
        <begin position="269"/>
        <end position="278"/>
    </location>
</feature>
<keyword evidence="3" id="KW-1185">Reference proteome</keyword>
<gene>
    <name evidence="2" type="ORF">B0T24DRAFT_698101</name>
</gene>
<evidence type="ECO:0000256" key="1">
    <source>
        <dbReference type="SAM" id="MobiDB-lite"/>
    </source>
</evidence>
<feature type="region of interest" description="Disordered" evidence="1">
    <location>
        <begin position="164"/>
        <end position="196"/>
    </location>
</feature>
<dbReference type="Proteomes" id="UP001287356">
    <property type="component" value="Unassembled WGS sequence"/>
</dbReference>
<accession>A0AAE0KGR7</accession>
<feature type="compositionally biased region" description="Low complexity" evidence="1">
    <location>
        <begin position="173"/>
        <end position="182"/>
    </location>
</feature>
<feature type="region of interest" description="Disordered" evidence="1">
    <location>
        <begin position="262"/>
        <end position="289"/>
    </location>
</feature>
<sequence length="289" mass="30814">MPSNTWFLPPDFTFLPDGAIALGRVIPDPARPTATLASLGPHSENPTIALPATKSLVEKGRAFSAEKIRSFGFELLAKFLELASANGTADVSWSRNKSFGAVDHEVRTLDGAFAPAALRAITRLEEVRRHIDSGRFGKRCVYIVSGLRVAVDSFTVTDERASKVSGSVGGSGPVPAGAAPVEVGGGVSGAREDTGSRSYETAPGIVFAYRLHVIRPKGQGNVEGEIFSDRAAFLTGEEAAEGEEEVELVAVDVDTARNDLDLEPDAFSDEQKLAKNEQGDEESYVYFNP</sequence>
<evidence type="ECO:0000313" key="2">
    <source>
        <dbReference type="EMBL" id="KAK3375676.1"/>
    </source>
</evidence>
<evidence type="ECO:0000313" key="3">
    <source>
        <dbReference type="Proteomes" id="UP001287356"/>
    </source>
</evidence>
<name>A0AAE0KGR7_9PEZI</name>
<protein>
    <submittedName>
        <fullName evidence="2">Uncharacterized protein</fullName>
    </submittedName>
</protein>